<organism evidence="2 3">
    <name type="scientific">Paracoccidioides brasiliensis</name>
    <dbReference type="NCBI Taxonomy" id="121759"/>
    <lineage>
        <taxon>Eukaryota</taxon>
        <taxon>Fungi</taxon>
        <taxon>Dikarya</taxon>
        <taxon>Ascomycota</taxon>
        <taxon>Pezizomycotina</taxon>
        <taxon>Eurotiomycetes</taxon>
        <taxon>Eurotiomycetidae</taxon>
        <taxon>Onygenales</taxon>
        <taxon>Ajellomycetaceae</taxon>
        <taxon>Paracoccidioides</taxon>
    </lineage>
</organism>
<evidence type="ECO:0000313" key="2">
    <source>
        <dbReference type="EMBL" id="ODH45254.1"/>
    </source>
</evidence>
<protein>
    <submittedName>
        <fullName evidence="2">Uncharacterized protein</fullName>
    </submittedName>
</protein>
<sequence length="454" mass="50910">MVRNQREESESPPLPPFEFMSRNRRAVFGDPPSPYLAALLASAERRQRRKREQERLEKERKQNNEELPRKRRDPNELPEYLTPAGHDHLAWSGSGTSSSSPYPVSGTSRSQFADSESNGETGEKGDNTSTDQTHDETKNMEEDRDEEEEDREDDEEHEGDVDSQEEQEDNRSKKSEEEDGNGDEESQSGSQEESEDGSADMDYDDDMADDENTMPQKDTPSKSEATVTDEEDKDENSSQVCDPDPENEILVNKVLCVPSPIAVDEDSNNNNNNRRGCTLIPPQSWPTRSKQTQHDHPRNPCSVTSDRPDPSSNTFSVPGEIFVDPIDFDNDETRALIHNFAAAWANLAVGYVIPHSENTRPAGRRVRSVAPRQNRDRYSPVSQTQGGFHVGIPENELLSSLSVSLPGGSMLPTYRNSNVTARVNQDDPLFEETSTVARQNSNGLPENGDQNMDW</sequence>
<comment type="caution">
    <text evidence="2">The sequence shown here is derived from an EMBL/GenBank/DDBJ whole genome shotgun (WGS) entry which is preliminary data.</text>
</comment>
<feature type="region of interest" description="Disordered" evidence="1">
    <location>
        <begin position="435"/>
        <end position="454"/>
    </location>
</feature>
<feature type="compositionally biased region" description="Low complexity" evidence="1">
    <location>
        <begin position="92"/>
        <end position="110"/>
    </location>
</feature>
<dbReference type="EMBL" id="LZYO01000004">
    <property type="protein sequence ID" value="ODH45254.1"/>
    <property type="molecule type" value="Genomic_DNA"/>
</dbReference>
<dbReference type="Proteomes" id="UP000242814">
    <property type="component" value="Unassembled WGS sequence"/>
</dbReference>
<feature type="compositionally biased region" description="Basic and acidic residues" evidence="1">
    <location>
        <begin position="51"/>
        <end position="68"/>
    </location>
</feature>
<feature type="compositionally biased region" description="Acidic residues" evidence="1">
    <location>
        <begin position="177"/>
        <end position="212"/>
    </location>
</feature>
<evidence type="ECO:0000256" key="1">
    <source>
        <dbReference type="SAM" id="MobiDB-lite"/>
    </source>
</evidence>
<dbReference type="VEuPathDB" id="FungiDB:PABG_06348"/>
<feature type="compositionally biased region" description="Polar residues" evidence="1">
    <location>
        <begin position="301"/>
        <end position="315"/>
    </location>
</feature>
<accession>A0A1D2JQ88</accession>
<gene>
    <name evidence="2" type="ORF">ACO22_00250</name>
</gene>
<feature type="compositionally biased region" description="Polar residues" evidence="1">
    <location>
        <begin position="111"/>
        <end position="120"/>
    </location>
</feature>
<feature type="region of interest" description="Disordered" evidence="1">
    <location>
        <begin position="38"/>
        <end position="246"/>
    </location>
</feature>
<feature type="compositionally biased region" description="Basic and acidic residues" evidence="1">
    <location>
        <begin position="121"/>
        <end position="141"/>
    </location>
</feature>
<reference evidence="2 3" key="1">
    <citation type="submission" date="2016-06" db="EMBL/GenBank/DDBJ databases">
        <authorList>
            <person name="Kjaerup R.B."/>
            <person name="Dalgaard T.S."/>
            <person name="Juul-Madsen H.R."/>
        </authorList>
    </citation>
    <scope>NUCLEOTIDE SEQUENCE [LARGE SCALE GENOMIC DNA]</scope>
    <source>
        <strain evidence="2 3">Pb300</strain>
    </source>
</reference>
<dbReference type="VEuPathDB" id="FungiDB:PADG_07607"/>
<evidence type="ECO:0000313" key="3">
    <source>
        <dbReference type="Proteomes" id="UP000242814"/>
    </source>
</evidence>
<feature type="region of interest" description="Disordered" evidence="1">
    <location>
        <begin position="261"/>
        <end position="315"/>
    </location>
</feature>
<name>A0A1D2JQ88_PARBR</name>
<dbReference type="AlphaFoldDB" id="A0A1D2JQ88"/>
<proteinExistence type="predicted"/>
<feature type="region of interest" description="Disordered" evidence="1">
    <location>
        <begin position="360"/>
        <end position="388"/>
    </location>
</feature>
<feature type="compositionally biased region" description="Polar residues" evidence="1">
    <location>
        <begin position="213"/>
        <end position="226"/>
    </location>
</feature>
<feature type="compositionally biased region" description="Acidic residues" evidence="1">
    <location>
        <begin position="142"/>
        <end position="168"/>
    </location>
</feature>